<name>A0A6I9XTC5_9SAUR</name>
<accession>A0A6I9XTC5</accession>
<organism evidence="5 6">
    <name type="scientific">Thamnophis sirtalis</name>
    <dbReference type="NCBI Taxonomy" id="35019"/>
    <lineage>
        <taxon>Eukaryota</taxon>
        <taxon>Metazoa</taxon>
        <taxon>Chordata</taxon>
        <taxon>Craniata</taxon>
        <taxon>Vertebrata</taxon>
        <taxon>Euteleostomi</taxon>
        <taxon>Lepidosauria</taxon>
        <taxon>Squamata</taxon>
        <taxon>Bifurcata</taxon>
        <taxon>Unidentata</taxon>
        <taxon>Episquamata</taxon>
        <taxon>Toxicofera</taxon>
        <taxon>Serpentes</taxon>
        <taxon>Colubroidea</taxon>
        <taxon>Colubridae</taxon>
        <taxon>Natricinae</taxon>
        <taxon>Thamnophis</taxon>
    </lineage>
</organism>
<dbReference type="PANTHER" id="PTHR45653:SF6">
    <property type="entry name" value="DEDICATOR OF CYTOKINESIS PROTEIN 2"/>
    <property type="match status" value="1"/>
</dbReference>
<dbReference type="GO" id="GO:0005085">
    <property type="term" value="F:guanyl-nucleotide exchange factor activity"/>
    <property type="evidence" value="ECO:0007669"/>
    <property type="project" value="UniProtKB-KW"/>
</dbReference>
<evidence type="ECO:0000256" key="2">
    <source>
        <dbReference type="PROSITE-ProRule" id="PRU00984"/>
    </source>
</evidence>
<dbReference type="Proteomes" id="UP000504617">
    <property type="component" value="Unplaced"/>
</dbReference>
<dbReference type="GO" id="GO:0005886">
    <property type="term" value="C:plasma membrane"/>
    <property type="evidence" value="ECO:0007669"/>
    <property type="project" value="TreeGrafter"/>
</dbReference>
<dbReference type="InterPro" id="IPR046770">
    <property type="entry name" value="DOCKER_Lobe_B"/>
</dbReference>
<dbReference type="InterPro" id="IPR046769">
    <property type="entry name" value="DOCKER_Lobe_A"/>
</dbReference>
<dbReference type="Pfam" id="PF20421">
    <property type="entry name" value="DHR-2_Lobe_C"/>
    <property type="match status" value="1"/>
</dbReference>
<dbReference type="GO" id="GO:0016477">
    <property type="term" value="P:cell migration"/>
    <property type="evidence" value="ECO:0007669"/>
    <property type="project" value="TreeGrafter"/>
</dbReference>
<evidence type="ECO:0000313" key="6">
    <source>
        <dbReference type="RefSeq" id="XP_013907990.1"/>
    </source>
</evidence>
<comment type="similarity">
    <text evidence="2">Belongs to the DOCK family.</text>
</comment>
<evidence type="ECO:0000259" key="4">
    <source>
        <dbReference type="PROSITE" id="PS51651"/>
    </source>
</evidence>
<dbReference type="GO" id="GO:0031267">
    <property type="term" value="F:small GTPase binding"/>
    <property type="evidence" value="ECO:0007669"/>
    <property type="project" value="TreeGrafter"/>
</dbReference>
<feature type="domain" description="DOCKER" evidence="4">
    <location>
        <begin position="1"/>
        <end position="360"/>
    </location>
</feature>
<protein>
    <submittedName>
        <fullName evidence="6">Dedicator of cytokinesis protein 2-like</fullName>
    </submittedName>
</protein>
<dbReference type="GO" id="GO:0007520">
    <property type="term" value="P:myoblast fusion"/>
    <property type="evidence" value="ECO:0007669"/>
    <property type="project" value="TreeGrafter"/>
</dbReference>
<dbReference type="InterPro" id="IPR027357">
    <property type="entry name" value="DOCKER_dom"/>
</dbReference>
<dbReference type="GeneID" id="106538117"/>
<gene>
    <name evidence="6" type="primary">LOC106538117</name>
</gene>
<dbReference type="PANTHER" id="PTHR45653">
    <property type="entry name" value="DEDICATOR OF CYTOKINESIS"/>
    <property type="match status" value="1"/>
</dbReference>
<dbReference type="InterPro" id="IPR026791">
    <property type="entry name" value="DOCK"/>
</dbReference>
<dbReference type="RefSeq" id="XP_013907990.1">
    <property type="nucleotide sequence ID" value="XM_014052515.1"/>
</dbReference>
<dbReference type="GO" id="GO:0007264">
    <property type="term" value="P:small GTPase-mediated signal transduction"/>
    <property type="evidence" value="ECO:0007669"/>
    <property type="project" value="InterPro"/>
</dbReference>
<dbReference type="Pfam" id="PF20422">
    <property type="entry name" value="DHR-2_Lobe_B"/>
    <property type="match status" value="1"/>
</dbReference>
<dbReference type="GO" id="GO:0005737">
    <property type="term" value="C:cytoplasm"/>
    <property type="evidence" value="ECO:0007669"/>
    <property type="project" value="TreeGrafter"/>
</dbReference>
<feature type="region of interest" description="Disordered" evidence="3">
    <location>
        <begin position="408"/>
        <end position="451"/>
    </location>
</feature>
<keyword evidence="1" id="KW-0344">Guanine-nucleotide releasing factor</keyword>
<dbReference type="OrthoDB" id="18896at2759"/>
<dbReference type="InterPro" id="IPR043161">
    <property type="entry name" value="DOCK_C_lobe_A"/>
</dbReference>
<dbReference type="PROSITE" id="PS51651">
    <property type="entry name" value="DOCKER"/>
    <property type="match status" value="1"/>
</dbReference>
<dbReference type="Gene3D" id="1.25.40.410">
    <property type="match status" value="1"/>
</dbReference>
<dbReference type="FunFam" id="1.20.58.740:FF:000004">
    <property type="entry name" value="Dedicator of cytokinesis protein 1"/>
    <property type="match status" value="1"/>
</dbReference>
<proteinExistence type="inferred from homology"/>
<keyword evidence="5" id="KW-1185">Reference proteome</keyword>
<dbReference type="KEGG" id="tsr:106538117"/>
<dbReference type="Pfam" id="PF06920">
    <property type="entry name" value="DHR-2_Lobe_A"/>
    <property type="match status" value="1"/>
</dbReference>
<sequence>MQTEFQSSQTHRHLKEHLYEMIIEYFDKGKMWEEAIGLCKELAEQYEMEVFDYELLSQNLIQQAKFYENIMKILRPKPDYFAVGYYGQGFPTFLRNKMFIYRGKEYERREDFQAQLMSHFPNAEKMNTTAPPDEKLRNAAVQHIQCFTVQPVLEEQLRFKNKPVPDQVINFYKSNYVQRFHYSRPTRKGSVDPENEFASMWIERTSFTTAYKLPGILRWFEVVSMSQTTISPLENAIETMSMTNEKILTMINQYQSDENLHINPLSMLLNGIVDPAVMGGFAKYEKAFFTDEYARHHPQDQEKLNRLKDLIAWQVPFLAAGIKIHERRVSDSLRPFHERMEECFRHLKVKVEKQYGVRELPDFDDRRLGRPKSMLRSYRQMSIISMSSMNSECGTPNKTAGESFELEVMSPKATESVSEENSRSISRQPEVKMRKGRKKEKRSSVILPDKKSSDLPDMKCLSRKYEFMSDTNLSEHLDVPQKTSVLLKQMSFASRSMPTIPALTLSICPTLEETNVSQKISQTSIPPILETEKKTLKRKKVNQLFKTIYKSKQPEDGRCTSERQSDVSEL</sequence>
<evidence type="ECO:0000313" key="5">
    <source>
        <dbReference type="Proteomes" id="UP000504617"/>
    </source>
</evidence>
<dbReference type="AlphaFoldDB" id="A0A6I9XTC5"/>
<evidence type="ECO:0000256" key="3">
    <source>
        <dbReference type="SAM" id="MobiDB-lite"/>
    </source>
</evidence>
<evidence type="ECO:0000256" key="1">
    <source>
        <dbReference type="ARBA" id="ARBA00022658"/>
    </source>
</evidence>
<reference evidence="6" key="1">
    <citation type="submission" date="2025-08" db="UniProtKB">
        <authorList>
            <consortium name="RefSeq"/>
        </authorList>
    </citation>
    <scope>IDENTIFICATION</scope>
</reference>
<dbReference type="InterPro" id="IPR046773">
    <property type="entry name" value="DOCKER_Lobe_C"/>
</dbReference>
<dbReference type="Gene3D" id="1.20.58.740">
    <property type="match status" value="1"/>
</dbReference>
<dbReference type="InterPro" id="IPR043162">
    <property type="entry name" value="DOCK_C_lobe_C"/>
</dbReference>